<dbReference type="InterPro" id="IPR052536">
    <property type="entry name" value="ABC-4_Integral_Memb_Prot"/>
</dbReference>
<evidence type="ECO:0000256" key="3">
    <source>
        <dbReference type="ARBA" id="ARBA00022692"/>
    </source>
</evidence>
<evidence type="ECO:0000259" key="7">
    <source>
        <dbReference type="Pfam" id="PF02687"/>
    </source>
</evidence>
<dbReference type="PANTHER" id="PTHR46795:SF3">
    <property type="entry name" value="ABC TRANSPORTER PERMEASE"/>
    <property type="match status" value="1"/>
</dbReference>
<feature type="transmembrane region" description="Helical" evidence="6">
    <location>
        <begin position="618"/>
        <end position="639"/>
    </location>
</feature>
<comment type="subcellular location">
    <subcellularLocation>
        <location evidence="1 6">Cell membrane</location>
        <topology evidence="1 6">Multi-pass membrane protein</topology>
    </subcellularLocation>
</comment>
<evidence type="ECO:0000256" key="5">
    <source>
        <dbReference type="ARBA" id="ARBA00023136"/>
    </source>
</evidence>
<comment type="similarity">
    <text evidence="6">Belongs to the ABC-4 integral membrane protein family.</text>
</comment>
<protein>
    <submittedName>
        <fullName evidence="8">ABC transporter permease</fullName>
    </submittedName>
</protein>
<dbReference type="Pfam" id="PF02687">
    <property type="entry name" value="FtsX"/>
    <property type="match status" value="1"/>
</dbReference>
<comment type="caution">
    <text evidence="8">The sequence shown here is derived from an EMBL/GenBank/DDBJ whole genome shotgun (WGS) entry which is preliminary data.</text>
</comment>
<feature type="transmembrane region" description="Helical" evidence="6">
    <location>
        <begin position="52"/>
        <end position="75"/>
    </location>
</feature>
<keyword evidence="3 6" id="KW-0812">Transmembrane</keyword>
<dbReference type="PIRSF" id="PIRSF018968">
    <property type="entry name" value="ABC_permease_BceB"/>
    <property type="match status" value="1"/>
</dbReference>
<keyword evidence="5 6" id="KW-0472">Membrane</keyword>
<dbReference type="RefSeq" id="WP_202651298.1">
    <property type="nucleotide sequence ID" value="NZ_JAESWB010000005.1"/>
</dbReference>
<evidence type="ECO:0000313" key="8">
    <source>
        <dbReference type="EMBL" id="MBL4950696.1"/>
    </source>
</evidence>
<dbReference type="InterPro" id="IPR003838">
    <property type="entry name" value="ABC3_permease_C"/>
</dbReference>
<feature type="transmembrane region" description="Helical" evidence="6">
    <location>
        <begin position="228"/>
        <end position="252"/>
    </location>
</feature>
<accession>A0ABS1TK98</accession>
<dbReference type="Proteomes" id="UP000623967">
    <property type="component" value="Unassembled WGS sequence"/>
</dbReference>
<dbReference type="EMBL" id="JAESWB010000005">
    <property type="protein sequence ID" value="MBL4950696.1"/>
    <property type="molecule type" value="Genomic_DNA"/>
</dbReference>
<evidence type="ECO:0000313" key="9">
    <source>
        <dbReference type="Proteomes" id="UP000623967"/>
    </source>
</evidence>
<evidence type="ECO:0000256" key="1">
    <source>
        <dbReference type="ARBA" id="ARBA00004651"/>
    </source>
</evidence>
<feature type="transmembrane region" description="Helical" evidence="6">
    <location>
        <begin position="526"/>
        <end position="549"/>
    </location>
</feature>
<sequence>MTFKQIVWKMAKVQYKKYLIYFLCNSFAVMFFFMFSTVYFNERIIEAKKLDGIQDALAVPAVALVVFTVFFISYAHNVFMKRRKSEFGLFMTLGMSHRDISKLLLLENGVIGLCSIVTGIIGGAIFSRLFFLLLMKSVGLEEIPFHFNGSMFLYSIATFALVFLAAVGKSLFFTLKKDVIQSLRSNRTAETIKLKSPLFGGFGLVMMFGSILMLYFSFSKSNGGELLLWTIGVLIGLYISLNQSVSFLIELAKKNKPFYYRRLLLLTSLDYKFKQLTSILMLVTVMIMVTIIYTTLLLTIYQSSEKDAIEGNPYDIAIVQAKTKNNLSSEEISSIINKQDNPIKQHLKMPIFYSIQTLPGVEGYFTNVVISVDDFNKLTSQQKQLQEREYINYINEAPEYVGNSNDDHQELAFNIGSKERTYQQKGMIAVKSINNLSYLHEFIIVNQAEFELLKKNADGFAAEIQLFNVANWKNTADVVEILDKKVKHYSKTAPQIADRAGIPSQQEFFQMASKIDSYQYHKNSSGILFCVISFLSVIFFFGTFILLYLNLFSELDLEQAKYQKLYKIGITAREVKRFISNELATLFFIPLVLGTTLAYLYVAILATDVGGIMKNPEILLHFVIIASGYLCIQAGYFFYARRKMCTNII</sequence>
<organism evidence="8 9">
    <name type="scientific">Neobacillus paridis</name>
    <dbReference type="NCBI Taxonomy" id="2803862"/>
    <lineage>
        <taxon>Bacteria</taxon>
        <taxon>Bacillati</taxon>
        <taxon>Bacillota</taxon>
        <taxon>Bacilli</taxon>
        <taxon>Bacillales</taxon>
        <taxon>Bacillaceae</taxon>
        <taxon>Neobacillus</taxon>
    </lineage>
</organism>
<feature type="transmembrane region" description="Helical" evidence="6">
    <location>
        <begin position="196"/>
        <end position="216"/>
    </location>
</feature>
<dbReference type="PANTHER" id="PTHR46795">
    <property type="entry name" value="ABC TRANSPORTER PERMEASE-RELATED-RELATED"/>
    <property type="match status" value="1"/>
</dbReference>
<feature type="domain" description="ABC3 transporter permease C-terminal" evidence="7">
    <location>
        <begin position="62"/>
        <end position="168"/>
    </location>
</feature>
<feature type="transmembrane region" description="Helical" evidence="6">
    <location>
        <begin position="583"/>
        <end position="606"/>
    </location>
</feature>
<name>A0ABS1TK98_9BACI</name>
<evidence type="ECO:0000256" key="4">
    <source>
        <dbReference type="ARBA" id="ARBA00022989"/>
    </source>
</evidence>
<keyword evidence="4 6" id="KW-1133">Transmembrane helix</keyword>
<feature type="transmembrane region" description="Helical" evidence="6">
    <location>
        <begin position="279"/>
        <end position="301"/>
    </location>
</feature>
<keyword evidence="2 6" id="KW-1003">Cell membrane</keyword>
<keyword evidence="9" id="KW-1185">Reference proteome</keyword>
<feature type="transmembrane region" description="Helical" evidence="6">
    <location>
        <begin position="105"/>
        <end position="131"/>
    </location>
</feature>
<evidence type="ECO:0000256" key="6">
    <source>
        <dbReference type="PIRNR" id="PIRNR018968"/>
    </source>
</evidence>
<keyword evidence="6" id="KW-0813">Transport</keyword>
<feature type="transmembrane region" description="Helical" evidence="6">
    <location>
        <begin position="151"/>
        <end position="175"/>
    </location>
</feature>
<proteinExistence type="inferred from homology"/>
<dbReference type="InterPro" id="IPR027022">
    <property type="entry name" value="ABC_permease_BceB-typ"/>
</dbReference>
<feature type="transmembrane region" description="Helical" evidence="6">
    <location>
        <begin position="20"/>
        <end position="40"/>
    </location>
</feature>
<reference evidence="8 9" key="1">
    <citation type="submission" date="2021-01" db="EMBL/GenBank/DDBJ databases">
        <title>Genome public.</title>
        <authorList>
            <person name="Liu C."/>
            <person name="Sun Q."/>
        </authorList>
    </citation>
    <scope>NUCLEOTIDE SEQUENCE [LARGE SCALE GENOMIC DNA]</scope>
    <source>
        <strain evidence="8 9">YIM B02564</strain>
    </source>
</reference>
<gene>
    <name evidence="8" type="ORF">JK635_00360</name>
</gene>
<evidence type="ECO:0000256" key="2">
    <source>
        <dbReference type="ARBA" id="ARBA00022475"/>
    </source>
</evidence>